<dbReference type="RefSeq" id="WP_073122701.1">
    <property type="nucleotide sequence ID" value="NZ_FRAA01000004.1"/>
</dbReference>
<dbReference type="Proteomes" id="UP000184474">
    <property type="component" value="Unassembled WGS sequence"/>
</dbReference>
<reference evidence="3" key="1">
    <citation type="submission" date="2016-11" db="EMBL/GenBank/DDBJ databases">
        <authorList>
            <person name="Varghese N."/>
            <person name="Submissions S."/>
        </authorList>
    </citation>
    <scope>NUCLEOTIDE SEQUENCE [LARGE SCALE GENOMIC DNA]</scope>
    <source>
        <strain evidence="3">DSM 26134</strain>
    </source>
</reference>
<name>A0A1M6R9K8_REIAG</name>
<evidence type="ECO:0000259" key="1">
    <source>
        <dbReference type="PROSITE" id="PS51186"/>
    </source>
</evidence>
<dbReference type="PROSITE" id="PS51186">
    <property type="entry name" value="GNAT"/>
    <property type="match status" value="1"/>
</dbReference>
<protein>
    <submittedName>
        <fullName evidence="2">Acetyltransferase (GNAT) domain-containing protein</fullName>
    </submittedName>
</protein>
<keyword evidence="3" id="KW-1185">Reference proteome</keyword>
<dbReference type="SUPFAM" id="SSF55729">
    <property type="entry name" value="Acyl-CoA N-acyltransferases (Nat)"/>
    <property type="match status" value="1"/>
</dbReference>
<accession>A0A1M6R9K8</accession>
<dbReference type="GO" id="GO:0016747">
    <property type="term" value="F:acyltransferase activity, transferring groups other than amino-acyl groups"/>
    <property type="evidence" value="ECO:0007669"/>
    <property type="project" value="InterPro"/>
</dbReference>
<dbReference type="Gene3D" id="3.40.630.30">
    <property type="match status" value="1"/>
</dbReference>
<evidence type="ECO:0000313" key="3">
    <source>
        <dbReference type="Proteomes" id="UP000184474"/>
    </source>
</evidence>
<dbReference type="STRING" id="156994.SAMN04488028_10487"/>
<gene>
    <name evidence="2" type="ORF">SAMN04488028_10487</name>
</gene>
<evidence type="ECO:0000313" key="2">
    <source>
        <dbReference type="EMBL" id="SHK29132.1"/>
    </source>
</evidence>
<organism evidence="2 3">
    <name type="scientific">Reichenbachiella agariperforans</name>
    <dbReference type="NCBI Taxonomy" id="156994"/>
    <lineage>
        <taxon>Bacteria</taxon>
        <taxon>Pseudomonadati</taxon>
        <taxon>Bacteroidota</taxon>
        <taxon>Cytophagia</taxon>
        <taxon>Cytophagales</taxon>
        <taxon>Reichenbachiellaceae</taxon>
        <taxon>Reichenbachiella</taxon>
    </lineage>
</organism>
<dbReference type="InterPro" id="IPR000182">
    <property type="entry name" value="GNAT_dom"/>
</dbReference>
<feature type="domain" description="N-acetyltransferase" evidence="1">
    <location>
        <begin position="1"/>
        <end position="136"/>
    </location>
</feature>
<dbReference type="AlphaFoldDB" id="A0A1M6R9K8"/>
<dbReference type="Pfam" id="PF13673">
    <property type="entry name" value="Acetyltransf_10"/>
    <property type="match status" value="1"/>
</dbReference>
<sequence>MLIKEVPLEDVWQMRYTIMYPETSLAYVKLPKDDAGKHYGLYDRGELMSVVSVFWEEGKLQFRKFCTRVDQQGKGYGSALLKYLFEELIPKHSVSAVWCNARTTAISIYERFGMTKTDQTYQKDGWDFVIMEKRLAD</sequence>
<keyword evidence="2" id="KW-0808">Transferase</keyword>
<dbReference type="InterPro" id="IPR016181">
    <property type="entry name" value="Acyl_CoA_acyltransferase"/>
</dbReference>
<proteinExistence type="predicted"/>
<dbReference type="EMBL" id="FRAA01000004">
    <property type="protein sequence ID" value="SHK29132.1"/>
    <property type="molecule type" value="Genomic_DNA"/>
</dbReference>